<dbReference type="PANTHER" id="PTHR30136">
    <property type="entry name" value="HELIX-TURN-HELIX TRANSCRIPTIONAL REGULATOR, ICLR FAMILY"/>
    <property type="match status" value="1"/>
</dbReference>
<reference evidence="6 7" key="1">
    <citation type="submission" date="2018-06" db="EMBL/GenBank/DDBJ databases">
        <authorList>
            <consortium name="Pathogen Informatics"/>
            <person name="Doyle S."/>
        </authorList>
    </citation>
    <scope>NUCLEOTIDE SEQUENCE [LARGE SCALE GENOMIC DNA]</scope>
    <source>
        <strain evidence="6 7">NCTC13296</strain>
    </source>
</reference>
<dbReference type="RefSeq" id="WP_064065117.1">
    <property type="nucleotide sequence ID" value="NZ_LPZN01000055.1"/>
</dbReference>
<dbReference type="GO" id="GO:0003700">
    <property type="term" value="F:DNA-binding transcription factor activity"/>
    <property type="evidence" value="ECO:0007669"/>
    <property type="project" value="TreeGrafter"/>
</dbReference>
<dbReference type="Pfam" id="PF01614">
    <property type="entry name" value="IclR_C"/>
    <property type="match status" value="1"/>
</dbReference>
<dbReference type="SUPFAM" id="SSF55781">
    <property type="entry name" value="GAF domain-like"/>
    <property type="match status" value="1"/>
</dbReference>
<dbReference type="Gene3D" id="1.10.10.10">
    <property type="entry name" value="Winged helix-like DNA-binding domain superfamily/Winged helix DNA-binding domain"/>
    <property type="match status" value="1"/>
</dbReference>
<dbReference type="EMBL" id="UGVI01000001">
    <property type="protein sequence ID" value="SUE13208.1"/>
    <property type="molecule type" value="Genomic_DNA"/>
</dbReference>
<dbReference type="AlphaFoldDB" id="A0A379LV17"/>
<evidence type="ECO:0000313" key="6">
    <source>
        <dbReference type="EMBL" id="SUE13208.1"/>
    </source>
</evidence>
<dbReference type="OrthoDB" id="7274111at2"/>
<dbReference type="PROSITE" id="PS51078">
    <property type="entry name" value="ICLR_ED"/>
    <property type="match status" value="1"/>
</dbReference>
<keyword evidence="7" id="KW-1185">Reference proteome</keyword>
<dbReference type="GO" id="GO:0003677">
    <property type="term" value="F:DNA binding"/>
    <property type="evidence" value="ECO:0007669"/>
    <property type="project" value="UniProtKB-KW"/>
</dbReference>
<dbReference type="InterPro" id="IPR036388">
    <property type="entry name" value="WH-like_DNA-bd_sf"/>
</dbReference>
<gene>
    <name evidence="6" type="primary">allR</name>
    <name evidence="6" type="ORF">NCTC13296_00015</name>
</gene>
<evidence type="ECO:0000256" key="3">
    <source>
        <dbReference type="ARBA" id="ARBA00023163"/>
    </source>
</evidence>
<evidence type="ECO:0000256" key="2">
    <source>
        <dbReference type="ARBA" id="ARBA00023125"/>
    </source>
</evidence>
<feature type="domain" description="IclR-ED" evidence="5">
    <location>
        <begin position="76"/>
        <end position="272"/>
    </location>
</feature>
<dbReference type="Pfam" id="PF09339">
    <property type="entry name" value="HTH_IclR"/>
    <property type="match status" value="1"/>
</dbReference>
<dbReference type="GO" id="GO:0045892">
    <property type="term" value="P:negative regulation of DNA-templated transcription"/>
    <property type="evidence" value="ECO:0007669"/>
    <property type="project" value="TreeGrafter"/>
</dbReference>
<sequence length="285" mass="30858">MQNKPMGTIRTPTYMLGSVDNALRLLQLLRDAGAIRLKDAAAELGTAPSTAHRLLAMLVYRGFAVQDEKRMYHPGPALGVGPASQGWTRDFTDLCRPHMEALATLADETVNLVIRVGSQARFLWTAEAASILRVGDRRGQVLPAELTAGGRILLAELPRTVLEQLYLRPADEPHISKGQSPAYETDRRMAIGEFEEFAHELEAARNLGFAVNVEQTEEGVAAIGVAIRNGRGAALGALTVAVPVTRYRQHLRGRLVAQMQAAVRGIEVDVADIAGPDVPNSTVQK</sequence>
<feature type="domain" description="HTH iclR-type" evidence="4">
    <location>
        <begin position="16"/>
        <end position="76"/>
    </location>
</feature>
<dbReference type="InterPro" id="IPR014757">
    <property type="entry name" value="Tscrpt_reg_IclR_C"/>
</dbReference>
<keyword evidence="2" id="KW-0238">DNA-binding</keyword>
<evidence type="ECO:0000259" key="4">
    <source>
        <dbReference type="PROSITE" id="PS51077"/>
    </source>
</evidence>
<evidence type="ECO:0000313" key="7">
    <source>
        <dbReference type="Proteomes" id="UP000254569"/>
    </source>
</evidence>
<proteinExistence type="predicted"/>
<dbReference type="InterPro" id="IPR005471">
    <property type="entry name" value="Tscrpt_reg_IclR_N"/>
</dbReference>
<accession>A0A379LV17</accession>
<evidence type="ECO:0000256" key="1">
    <source>
        <dbReference type="ARBA" id="ARBA00023015"/>
    </source>
</evidence>
<keyword evidence="1" id="KW-0805">Transcription regulation</keyword>
<dbReference type="Gene3D" id="3.30.450.40">
    <property type="match status" value="1"/>
</dbReference>
<dbReference type="PANTHER" id="PTHR30136:SF24">
    <property type="entry name" value="HTH-TYPE TRANSCRIPTIONAL REPRESSOR ALLR"/>
    <property type="match status" value="1"/>
</dbReference>
<dbReference type="Proteomes" id="UP000254569">
    <property type="component" value="Unassembled WGS sequence"/>
</dbReference>
<dbReference type="InterPro" id="IPR029016">
    <property type="entry name" value="GAF-like_dom_sf"/>
</dbReference>
<dbReference type="InterPro" id="IPR036390">
    <property type="entry name" value="WH_DNA-bd_sf"/>
</dbReference>
<protein>
    <submittedName>
        <fullName evidence="6">IclR family transcriptional regulator</fullName>
    </submittedName>
</protein>
<dbReference type="InterPro" id="IPR050707">
    <property type="entry name" value="HTH_MetabolicPath_Reg"/>
</dbReference>
<name>A0A379LV17_9NOCA</name>
<organism evidence="6 7">
    <name type="scientific">Rhodococcus gordoniae</name>
    <dbReference type="NCBI Taxonomy" id="223392"/>
    <lineage>
        <taxon>Bacteria</taxon>
        <taxon>Bacillati</taxon>
        <taxon>Actinomycetota</taxon>
        <taxon>Actinomycetes</taxon>
        <taxon>Mycobacteriales</taxon>
        <taxon>Nocardiaceae</taxon>
        <taxon>Rhodococcus</taxon>
    </lineage>
</organism>
<dbReference type="SUPFAM" id="SSF46785">
    <property type="entry name" value="Winged helix' DNA-binding domain"/>
    <property type="match status" value="1"/>
</dbReference>
<dbReference type="PROSITE" id="PS51077">
    <property type="entry name" value="HTH_ICLR"/>
    <property type="match status" value="1"/>
</dbReference>
<evidence type="ECO:0000259" key="5">
    <source>
        <dbReference type="PROSITE" id="PS51078"/>
    </source>
</evidence>
<keyword evidence="3" id="KW-0804">Transcription</keyword>